<keyword evidence="2" id="KW-1185">Reference proteome</keyword>
<evidence type="ECO:0000313" key="1">
    <source>
        <dbReference type="EMBL" id="MFC5749224.1"/>
    </source>
</evidence>
<reference evidence="2" key="1">
    <citation type="journal article" date="2019" name="Int. J. Syst. Evol. Microbiol.">
        <title>The Global Catalogue of Microorganisms (GCM) 10K type strain sequencing project: providing services to taxonomists for standard genome sequencing and annotation.</title>
        <authorList>
            <consortium name="The Broad Institute Genomics Platform"/>
            <consortium name="The Broad Institute Genome Sequencing Center for Infectious Disease"/>
            <person name="Wu L."/>
            <person name="Ma J."/>
        </authorList>
    </citation>
    <scope>NUCLEOTIDE SEQUENCE [LARGE SCALE GENOMIC DNA]</scope>
    <source>
        <strain evidence="2">KCTC 42087</strain>
    </source>
</reference>
<accession>A0ABW1A142</accession>
<evidence type="ECO:0000313" key="2">
    <source>
        <dbReference type="Proteomes" id="UP001596074"/>
    </source>
</evidence>
<protein>
    <recommendedName>
        <fullName evidence="3">DUF4253 domain-containing protein</fullName>
    </recommendedName>
</protein>
<dbReference type="Proteomes" id="UP001596074">
    <property type="component" value="Unassembled WGS sequence"/>
</dbReference>
<organism evidence="1 2">
    <name type="scientific">Actinomadura rugatobispora</name>
    <dbReference type="NCBI Taxonomy" id="1994"/>
    <lineage>
        <taxon>Bacteria</taxon>
        <taxon>Bacillati</taxon>
        <taxon>Actinomycetota</taxon>
        <taxon>Actinomycetes</taxon>
        <taxon>Streptosporangiales</taxon>
        <taxon>Thermomonosporaceae</taxon>
        <taxon>Actinomadura</taxon>
    </lineage>
</organism>
<comment type="caution">
    <text evidence="1">The sequence shown here is derived from an EMBL/GenBank/DDBJ whole genome shotgun (WGS) entry which is preliminary data.</text>
</comment>
<gene>
    <name evidence="1" type="ORF">ACFPZN_26700</name>
</gene>
<sequence>MGVDWIRMRVRDGVSRAELQRLVEAEKDAFAALGNWYDGEFDHLVSSAPPGNPEGLREHVDIDDGPDDYRRVMLFSLNPVFPAEWRLAAYRSYLPDELPGALEVWLAHLERVRAGGHRDYLEAWYRYATSRDLSLEWAALREQALEARGRANAWAGRAELVEARERIISVPVPTVSPVPFWEGGPVEAAASPDFAGAVALAREWNYRVPRKQRVHVTQPAGFEEWLGEALASESLADLLGWLRRSCDAEFGLFLDW</sequence>
<name>A0ABW1A142_9ACTN</name>
<dbReference type="EMBL" id="JBHSON010000040">
    <property type="protein sequence ID" value="MFC5749224.1"/>
    <property type="molecule type" value="Genomic_DNA"/>
</dbReference>
<evidence type="ECO:0008006" key="3">
    <source>
        <dbReference type="Google" id="ProtNLM"/>
    </source>
</evidence>
<dbReference type="RefSeq" id="WP_378284941.1">
    <property type="nucleotide sequence ID" value="NZ_JBHSON010000040.1"/>
</dbReference>
<proteinExistence type="predicted"/>